<evidence type="ECO:0000313" key="10">
    <source>
        <dbReference type="Proteomes" id="UP001304419"/>
    </source>
</evidence>
<sequence length="482" mass="51115">MTEENKKTIKTQLFLWLGPLVMLLICLVEPPSGMSVEAWRTAGLAFWLASWWITEAVPIPAASLLPLVISPLVGIASIKAVAAPFAHPLIYLFLGGFLLSIAMERWGLHKRIALNTMLFADTKPSIQILAMMGVTAFLSMWMSNTATAVMMLPIALSVIHLVKEQGGDSQSFAKALLLSIAYGASIGGIATLIGTPPNALMAAYLSDSYQIEIGFATWMMIGVPLSLVMLTFAWFWLTKVTYKVDKEEINVDTKSLFTSQLKALGEMSRAEKGVFAVFILAAVCWIFRPLIGDVTGLKLSDTGIAIAAALLLFVLPAKSGSDERILDWESAAKVPWGILLLFGGGLSLAAQIKSSGLADYIANLLAGADAMGLVLGVLVVAALITFLTEITSNTATAAGFLPLLGPVAESITGSPLAWVIPAAIAASCAFMMPVATPPNAIVFGSGEIKIKDMIRAGFVLNIVAIGLITIVTLTLARSILGF</sequence>
<keyword evidence="10" id="KW-1185">Reference proteome</keyword>
<dbReference type="Proteomes" id="UP001304419">
    <property type="component" value="Chromosome 2"/>
</dbReference>
<reference evidence="8 10" key="2">
    <citation type="submission" date="2023-10" db="EMBL/GenBank/DDBJ databases">
        <title>To unveil natural product biosynthetic capacity in Pseudoalteromonas.</title>
        <authorList>
            <person name="Wang J."/>
        </authorList>
    </citation>
    <scope>NUCLEOTIDE SEQUENCE [LARGE SCALE GENOMIC DNA]</scope>
    <source>
        <strain evidence="8 10">DSM 15914</strain>
    </source>
</reference>
<gene>
    <name evidence="7" type="ORF">F9Y85_17275</name>
    <name evidence="8" type="ORF">R5H13_20200</name>
</gene>
<feature type="transmembrane region" description="Helical" evidence="6">
    <location>
        <begin position="297"/>
        <end position="315"/>
    </location>
</feature>
<evidence type="ECO:0000256" key="1">
    <source>
        <dbReference type="ARBA" id="ARBA00004141"/>
    </source>
</evidence>
<feature type="transmembrane region" description="Helical" evidence="6">
    <location>
        <begin position="128"/>
        <end position="154"/>
    </location>
</feature>
<dbReference type="GO" id="GO:0005886">
    <property type="term" value="C:plasma membrane"/>
    <property type="evidence" value="ECO:0007669"/>
    <property type="project" value="TreeGrafter"/>
</dbReference>
<feature type="transmembrane region" description="Helical" evidence="6">
    <location>
        <begin position="336"/>
        <end position="352"/>
    </location>
</feature>
<feature type="transmembrane region" description="Helical" evidence="6">
    <location>
        <begin position="89"/>
        <end position="108"/>
    </location>
</feature>
<protein>
    <submittedName>
        <fullName evidence="8">SLC13 family permease</fullName>
    </submittedName>
    <submittedName>
        <fullName evidence="7">SLC13/DASS family transporter</fullName>
    </submittedName>
</protein>
<keyword evidence="2" id="KW-0813">Transport</keyword>
<feature type="transmembrane region" description="Helical" evidence="6">
    <location>
        <begin position="273"/>
        <end position="291"/>
    </location>
</feature>
<dbReference type="Pfam" id="PF00939">
    <property type="entry name" value="Na_sulph_symp"/>
    <property type="match status" value="1"/>
</dbReference>
<dbReference type="InterPro" id="IPR031312">
    <property type="entry name" value="Na/sul_symport_CS"/>
</dbReference>
<feature type="transmembrane region" description="Helical" evidence="6">
    <location>
        <begin position="59"/>
        <end position="82"/>
    </location>
</feature>
<name>A0A8I2H4R5_9GAMM</name>
<dbReference type="EMBL" id="CP137579">
    <property type="protein sequence ID" value="WOX31263.1"/>
    <property type="molecule type" value="Genomic_DNA"/>
</dbReference>
<evidence type="ECO:0000313" key="8">
    <source>
        <dbReference type="EMBL" id="WOX31263.1"/>
    </source>
</evidence>
<dbReference type="PANTHER" id="PTHR10283">
    <property type="entry name" value="SOLUTE CARRIER FAMILY 13 MEMBER"/>
    <property type="match status" value="1"/>
</dbReference>
<dbReference type="GO" id="GO:0015141">
    <property type="term" value="F:succinate transmembrane transporter activity"/>
    <property type="evidence" value="ECO:0007669"/>
    <property type="project" value="UniProtKB-ARBA"/>
</dbReference>
<keyword evidence="5 6" id="KW-0472">Membrane</keyword>
<accession>A0A8I2H4R5</accession>
<evidence type="ECO:0000313" key="7">
    <source>
        <dbReference type="EMBL" id="NLR23028.1"/>
    </source>
</evidence>
<evidence type="ECO:0000256" key="2">
    <source>
        <dbReference type="ARBA" id="ARBA00022448"/>
    </source>
</evidence>
<keyword evidence="3 6" id="KW-0812">Transmembrane</keyword>
<feature type="transmembrane region" description="Helical" evidence="6">
    <location>
        <begin position="215"/>
        <end position="237"/>
    </location>
</feature>
<evidence type="ECO:0000313" key="9">
    <source>
        <dbReference type="Proteomes" id="UP000646877"/>
    </source>
</evidence>
<dbReference type="PROSITE" id="PS01271">
    <property type="entry name" value="NA_SULFATE"/>
    <property type="match status" value="1"/>
</dbReference>
<reference evidence="7" key="1">
    <citation type="submission" date="2019-10" db="EMBL/GenBank/DDBJ databases">
        <authorList>
            <person name="Paulsen S."/>
        </authorList>
    </citation>
    <scope>NUCLEOTIDE SEQUENCE</scope>
    <source>
        <strain evidence="7">LMG 19692</strain>
    </source>
</reference>
<evidence type="ECO:0000256" key="4">
    <source>
        <dbReference type="ARBA" id="ARBA00022989"/>
    </source>
</evidence>
<dbReference type="RefSeq" id="WP_193522261.1">
    <property type="nucleotide sequence ID" value="NZ_CBCSDF010000001.1"/>
</dbReference>
<evidence type="ECO:0000256" key="6">
    <source>
        <dbReference type="SAM" id="Phobius"/>
    </source>
</evidence>
<feature type="transmembrane region" description="Helical" evidence="6">
    <location>
        <begin position="175"/>
        <end position="195"/>
    </location>
</feature>
<dbReference type="Proteomes" id="UP000646877">
    <property type="component" value="Unassembled WGS sequence"/>
</dbReference>
<dbReference type="InterPro" id="IPR001898">
    <property type="entry name" value="SLC13A/DASS"/>
</dbReference>
<comment type="subcellular location">
    <subcellularLocation>
        <location evidence="1">Membrane</location>
        <topology evidence="1">Multi-pass membrane protein</topology>
    </subcellularLocation>
</comment>
<dbReference type="EMBL" id="WEIA01000012">
    <property type="protein sequence ID" value="NLR23028.1"/>
    <property type="molecule type" value="Genomic_DNA"/>
</dbReference>
<evidence type="ECO:0000256" key="3">
    <source>
        <dbReference type="ARBA" id="ARBA00022692"/>
    </source>
</evidence>
<dbReference type="NCBIfam" id="TIGR00785">
    <property type="entry name" value="dass"/>
    <property type="match status" value="1"/>
</dbReference>
<organism evidence="7 9">
    <name type="scientific">Pseudoalteromonas maricaloris</name>
    <dbReference type="NCBI Taxonomy" id="184924"/>
    <lineage>
        <taxon>Bacteria</taxon>
        <taxon>Pseudomonadati</taxon>
        <taxon>Pseudomonadota</taxon>
        <taxon>Gammaproteobacteria</taxon>
        <taxon>Alteromonadales</taxon>
        <taxon>Pseudoalteromonadaceae</taxon>
        <taxon>Pseudoalteromonas</taxon>
    </lineage>
</organism>
<evidence type="ECO:0000256" key="5">
    <source>
        <dbReference type="ARBA" id="ARBA00023136"/>
    </source>
</evidence>
<dbReference type="AlphaFoldDB" id="A0A8I2H4R5"/>
<feature type="transmembrane region" description="Helical" evidence="6">
    <location>
        <begin position="458"/>
        <end position="480"/>
    </location>
</feature>
<keyword evidence="4 6" id="KW-1133">Transmembrane helix</keyword>
<proteinExistence type="predicted"/>
<dbReference type="CDD" id="cd01115">
    <property type="entry name" value="SLC13_permease"/>
    <property type="match status" value="1"/>
</dbReference>
<dbReference type="PANTHER" id="PTHR10283:SF82">
    <property type="entry name" value="SOLUTE CARRIER FAMILY 13 MEMBER 2"/>
    <property type="match status" value="1"/>
</dbReference>
<feature type="transmembrane region" description="Helical" evidence="6">
    <location>
        <begin position="364"/>
        <end position="387"/>
    </location>
</feature>